<keyword evidence="3" id="KW-1185">Reference proteome</keyword>
<keyword evidence="1" id="KW-0812">Transmembrane</keyword>
<evidence type="ECO:0008006" key="4">
    <source>
        <dbReference type="Google" id="ProtNLM"/>
    </source>
</evidence>
<comment type="caution">
    <text evidence="2">The sequence shown here is derived from an EMBL/GenBank/DDBJ whole genome shotgun (WGS) entry which is preliminary data.</text>
</comment>
<dbReference type="RefSeq" id="WP_006803126.1">
    <property type="nucleotide sequence ID" value="NZ_CABKOI010000018.1"/>
</dbReference>
<dbReference type="AlphaFoldDB" id="A0A2N3PL31"/>
<feature type="transmembrane region" description="Helical" evidence="1">
    <location>
        <begin position="6"/>
        <end position="27"/>
    </location>
</feature>
<evidence type="ECO:0000313" key="2">
    <source>
        <dbReference type="EMBL" id="PKT82404.1"/>
    </source>
</evidence>
<sequence length="244" mass="27335">MARVVLFFTSGSVSLCCYALIIILLFWQLNSISEPPKAYTAYKETTFSIDLIEEPSPKKAIKITQKKAEKKVKDIPIKKESASVSANVGLGINDLFKQVESKMPVKSIKPASQDDKIAKNKKAKESAQTRDLNDELEKIMANLDTQKTLSFAVPKGEFDAFYAKVHEILAQSWNPVRTSVEHFSEVAITIDSQGRFSYSIIKKSGDLEFDEALKGFLDIMSVQEFPRYEGGDSTKIMVTFKTEV</sequence>
<reference evidence="2 3" key="1">
    <citation type="submission" date="2016-07" db="EMBL/GenBank/DDBJ databases">
        <title>Detection of Helicobacter winghamensis from caecal content of red fox (Vulpes vulpes).</title>
        <authorList>
            <person name="Zanoni R.G."/>
            <person name="Florio D."/>
            <person name="Caffara M."/>
            <person name="Renzi M."/>
            <person name="Parisi A."/>
            <person name="Pasquali F."/>
            <person name="Manfreda G."/>
        </authorList>
    </citation>
    <scope>NUCLEOTIDE SEQUENCE [LARGE SCALE GENOMIC DNA]</scope>
    <source>
        <strain evidence="2 3">295_13</strain>
    </source>
</reference>
<organism evidence="2 3">
    <name type="scientific">Helicobacter winghamensis</name>
    <dbReference type="NCBI Taxonomy" id="157268"/>
    <lineage>
        <taxon>Bacteria</taxon>
        <taxon>Pseudomonadati</taxon>
        <taxon>Campylobacterota</taxon>
        <taxon>Epsilonproteobacteria</taxon>
        <taxon>Campylobacterales</taxon>
        <taxon>Helicobacteraceae</taxon>
        <taxon>Helicobacter</taxon>
    </lineage>
</organism>
<dbReference type="Pfam" id="PF13103">
    <property type="entry name" value="TonB_2"/>
    <property type="match status" value="1"/>
</dbReference>
<accession>A0A2N3PL31</accession>
<proteinExistence type="predicted"/>
<dbReference type="OrthoDB" id="5372757at2"/>
<dbReference type="GeneID" id="97289839"/>
<keyword evidence="1" id="KW-0472">Membrane</keyword>
<protein>
    <recommendedName>
        <fullName evidence="4">TonB C-terminal domain-containing protein</fullName>
    </recommendedName>
</protein>
<dbReference type="Proteomes" id="UP000233350">
    <property type="component" value="Unassembled WGS sequence"/>
</dbReference>
<dbReference type="STRING" id="556267.HWAG_01429"/>
<dbReference type="EMBL" id="MBPK01000004">
    <property type="protein sequence ID" value="PKT82404.1"/>
    <property type="molecule type" value="Genomic_DNA"/>
</dbReference>
<gene>
    <name evidence="2" type="ORF">BCM31_04135</name>
</gene>
<keyword evidence="1" id="KW-1133">Transmembrane helix</keyword>
<name>A0A2N3PL31_9HELI</name>
<evidence type="ECO:0000313" key="3">
    <source>
        <dbReference type="Proteomes" id="UP000233350"/>
    </source>
</evidence>
<evidence type="ECO:0000256" key="1">
    <source>
        <dbReference type="SAM" id="Phobius"/>
    </source>
</evidence>